<evidence type="ECO:0000256" key="1">
    <source>
        <dbReference type="ARBA" id="ARBA00003778"/>
    </source>
</evidence>
<keyword evidence="5" id="KW-1185">Reference proteome</keyword>
<accession>A0A0K9PND4</accession>
<evidence type="ECO:0000313" key="4">
    <source>
        <dbReference type="EMBL" id="KMZ69727.1"/>
    </source>
</evidence>
<dbReference type="CDD" id="cd03676">
    <property type="entry name" value="NUDIX_Tnr3_like"/>
    <property type="match status" value="1"/>
</dbReference>
<evidence type="ECO:0000313" key="5">
    <source>
        <dbReference type="Proteomes" id="UP000036987"/>
    </source>
</evidence>
<dbReference type="InterPro" id="IPR015797">
    <property type="entry name" value="NUDIX_hydrolase-like_dom_sf"/>
</dbReference>
<proteinExistence type="inferred from homology"/>
<dbReference type="STRING" id="29655.A0A0K9PND4"/>
<dbReference type="FunFam" id="3.90.79.10:FF:000019">
    <property type="entry name" value="Thiamin pyrophosphokinase, putative"/>
    <property type="match status" value="1"/>
</dbReference>
<keyword evidence="4" id="KW-0378">Hydrolase</keyword>
<dbReference type="PANTHER" id="PTHR13622">
    <property type="entry name" value="THIAMIN PYROPHOSPHOKINASE"/>
    <property type="match status" value="1"/>
</dbReference>
<dbReference type="InterPro" id="IPR031804">
    <property type="entry name" value="DUF4743"/>
</dbReference>
<dbReference type="PANTHER" id="PTHR13622:SF8">
    <property type="entry name" value="THIAMIN PYROPHOSPHOKINASE 1"/>
    <property type="match status" value="1"/>
</dbReference>
<dbReference type="AlphaFoldDB" id="A0A0K9PND4"/>
<dbReference type="Pfam" id="PF00293">
    <property type="entry name" value="NUDIX"/>
    <property type="match status" value="1"/>
</dbReference>
<reference evidence="5" key="1">
    <citation type="journal article" date="2016" name="Nature">
        <title>The genome of the seagrass Zostera marina reveals angiosperm adaptation to the sea.</title>
        <authorList>
            <person name="Olsen J.L."/>
            <person name="Rouze P."/>
            <person name="Verhelst B."/>
            <person name="Lin Y.-C."/>
            <person name="Bayer T."/>
            <person name="Collen J."/>
            <person name="Dattolo E."/>
            <person name="De Paoli E."/>
            <person name="Dittami S."/>
            <person name="Maumus F."/>
            <person name="Michel G."/>
            <person name="Kersting A."/>
            <person name="Lauritano C."/>
            <person name="Lohaus R."/>
            <person name="Toepel M."/>
            <person name="Tonon T."/>
            <person name="Vanneste K."/>
            <person name="Amirebrahimi M."/>
            <person name="Brakel J."/>
            <person name="Bostroem C."/>
            <person name="Chovatia M."/>
            <person name="Grimwood J."/>
            <person name="Jenkins J.W."/>
            <person name="Jueterbock A."/>
            <person name="Mraz A."/>
            <person name="Stam W.T."/>
            <person name="Tice H."/>
            <person name="Bornberg-Bauer E."/>
            <person name="Green P.J."/>
            <person name="Pearson G.A."/>
            <person name="Procaccini G."/>
            <person name="Duarte C.M."/>
            <person name="Schmutz J."/>
            <person name="Reusch T.B.H."/>
            <person name="Van de Peer Y."/>
        </authorList>
    </citation>
    <scope>NUCLEOTIDE SEQUENCE [LARGE SCALE GENOMIC DNA]</scope>
    <source>
        <strain evidence="5">cv. Finnish</strain>
    </source>
</reference>
<dbReference type="PROSITE" id="PS51462">
    <property type="entry name" value="NUDIX"/>
    <property type="match status" value="1"/>
</dbReference>
<dbReference type="Proteomes" id="UP000036987">
    <property type="component" value="Unassembled WGS sequence"/>
</dbReference>
<comment type="function">
    <text evidence="1">Probably mediates the hydrolysis of some nucleoside diphosphate derivatives.</text>
</comment>
<dbReference type="OrthoDB" id="10261522at2759"/>
<protein>
    <submittedName>
        <fullName evidence="4">Nudix hydrolase 24</fullName>
    </submittedName>
</protein>
<dbReference type="EMBL" id="LFYR01000753">
    <property type="protein sequence ID" value="KMZ69727.1"/>
    <property type="molecule type" value="Genomic_DNA"/>
</dbReference>
<dbReference type="OMA" id="VPLQTMY"/>
<gene>
    <name evidence="4" type="ORF">ZOSMA_208G00200</name>
</gene>
<sequence>MVISCMMAYSNCRPFVIRFWNRRDSHSHSTIWKKARGFRFGDGSLRITWDDVFRIESDGVDSYANREYIDRVRDCNRGADLQSGFLPFLVEDALVGYIHNRFVNHIKGFEDVFVCPGNFVTLHPSLATPEDRTRAVGNVIKSLGELIPGTRNELFPAIPSFGMPAYFSLERAAVPYFGVKAYGVHVNGYVERDGKKLLWIGKRSEKKTTFPGMLDHLVAGGMPHGISCKDNVIKECEEEAGIPPSIAERAAPVGAISYMDIDGEKYKRDVLFCYDLKLSEDFVPKNQDSEVGSFKLIPVTQVAKIIQTTEFFKPNCAIVIIDFLFRHGYMNPDVPGYLELFQILRSGDCS</sequence>
<evidence type="ECO:0000259" key="3">
    <source>
        <dbReference type="PROSITE" id="PS51462"/>
    </source>
</evidence>
<dbReference type="SUPFAM" id="SSF55811">
    <property type="entry name" value="Nudix"/>
    <property type="match status" value="1"/>
</dbReference>
<dbReference type="GO" id="GO:0044715">
    <property type="term" value="F:8-oxo-dGDP phosphatase activity"/>
    <property type="evidence" value="ECO:0000318"/>
    <property type="project" value="GO_Central"/>
</dbReference>
<dbReference type="InterPro" id="IPR000086">
    <property type="entry name" value="NUDIX_hydrolase_dom"/>
</dbReference>
<dbReference type="Pfam" id="PF15916">
    <property type="entry name" value="DUF4743"/>
    <property type="match status" value="1"/>
</dbReference>
<organism evidence="4 5">
    <name type="scientific">Zostera marina</name>
    <name type="common">Eelgrass</name>
    <dbReference type="NCBI Taxonomy" id="29655"/>
    <lineage>
        <taxon>Eukaryota</taxon>
        <taxon>Viridiplantae</taxon>
        <taxon>Streptophyta</taxon>
        <taxon>Embryophyta</taxon>
        <taxon>Tracheophyta</taxon>
        <taxon>Spermatophyta</taxon>
        <taxon>Magnoliopsida</taxon>
        <taxon>Liliopsida</taxon>
        <taxon>Zosteraceae</taxon>
        <taxon>Zostera</taxon>
    </lineage>
</organism>
<dbReference type="Gene3D" id="3.90.79.10">
    <property type="entry name" value="Nucleoside Triphosphate Pyrophosphohydrolase"/>
    <property type="match status" value="1"/>
</dbReference>
<evidence type="ECO:0000256" key="2">
    <source>
        <dbReference type="ARBA" id="ARBA00005582"/>
    </source>
</evidence>
<name>A0A0K9PND4_ZOSMR</name>
<feature type="domain" description="Nudix hydrolase" evidence="3">
    <location>
        <begin position="181"/>
        <end position="322"/>
    </location>
</feature>
<comment type="similarity">
    <text evidence="2">Belongs to the Nudix hydrolase family.</text>
</comment>
<comment type="caution">
    <text evidence="4">The sequence shown here is derived from an EMBL/GenBank/DDBJ whole genome shotgun (WGS) entry which is preliminary data.</text>
</comment>